<sequence length="62" mass="6951">MKFIFEVDMNTEAMKVDPEAELGRALRYWAGNLKNYPMEAGTGEDIFDSEYKAAGSWAIVGD</sequence>
<accession>A0A5B0ECZ2</accession>
<name>A0A5B0ECZ2_9MICC</name>
<protein>
    <submittedName>
        <fullName evidence="1">Uncharacterized protein</fullName>
    </submittedName>
</protein>
<evidence type="ECO:0000313" key="1">
    <source>
        <dbReference type="EMBL" id="KAA0976192.1"/>
    </source>
</evidence>
<evidence type="ECO:0000313" key="2">
    <source>
        <dbReference type="Proteomes" id="UP000323856"/>
    </source>
</evidence>
<gene>
    <name evidence="1" type="ORF">FQ154_11380</name>
</gene>
<dbReference type="RefSeq" id="WP_149619796.1">
    <property type="nucleotide sequence ID" value="NZ_VOBL01000011.1"/>
</dbReference>
<dbReference type="OrthoDB" id="4558101at2"/>
<comment type="caution">
    <text evidence="1">The sequence shown here is derived from an EMBL/GenBank/DDBJ whole genome shotgun (WGS) entry which is preliminary data.</text>
</comment>
<dbReference type="AlphaFoldDB" id="A0A5B0ECZ2"/>
<dbReference type="Proteomes" id="UP000323856">
    <property type="component" value="Unassembled WGS sequence"/>
</dbReference>
<organism evidence="1 2">
    <name type="scientific">Paeniglutamicibacter gangotriensis</name>
    <dbReference type="NCBI Taxonomy" id="254787"/>
    <lineage>
        <taxon>Bacteria</taxon>
        <taxon>Bacillati</taxon>
        <taxon>Actinomycetota</taxon>
        <taxon>Actinomycetes</taxon>
        <taxon>Micrococcales</taxon>
        <taxon>Micrococcaceae</taxon>
        <taxon>Paeniglutamicibacter</taxon>
    </lineage>
</organism>
<reference evidence="1 2" key="1">
    <citation type="submission" date="2019-07" db="EMBL/GenBank/DDBJ databases">
        <title>Analysis of the biochemical properties, biological activity and biotechnological potential of siderophores and biosurfactants produced by Antarctic psychrotolerant bacteria.</title>
        <authorList>
            <person name="Styczynski M."/>
            <person name="Krucon T."/>
            <person name="Decewicz P."/>
            <person name="Dziewit L."/>
        </authorList>
    </citation>
    <scope>NUCLEOTIDE SEQUENCE [LARGE SCALE GENOMIC DNA]</scope>
    <source>
        <strain evidence="1 2">ANT_H27</strain>
    </source>
</reference>
<dbReference type="EMBL" id="VOBL01000011">
    <property type="protein sequence ID" value="KAA0976192.1"/>
    <property type="molecule type" value="Genomic_DNA"/>
</dbReference>
<proteinExistence type="predicted"/>